<accession>D5VQE3</accession>
<organism evidence="5 6">
    <name type="scientific">Methanocaldococcus infernus (strain DSM 11812 / JCM 15783 / ME)</name>
    <dbReference type="NCBI Taxonomy" id="573063"/>
    <lineage>
        <taxon>Archaea</taxon>
        <taxon>Methanobacteriati</taxon>
        <taxon>Methanobacteriota</taxon>
        <taxon>Methanomada group</taxon>
        <taxon>Methanococci</taxon>
        <taxon>Methanococcales</taxon>
        <taxon>Methanocaldococcaceae</taxon>
        <taxon>Methanocaldococcus</taxon>
    </lineage>
</organism>
<dbReference type="GO" id="GO:0003824">
    <property type="term" value="F:catalytic activity"/>
    <property type="evidence" value="ECO:0007669"/>
    <property type="project" value="InterPro"/>
</dbReference>
<dbReference type="GeneID" id="9131123"/>
<evidence type="ECO:0000256" key="2">
    <source>
        <dbReference type="PIRSR" id="PIRSR601310-3"/>
    </source>
</evidence>
<proteinExistence type="predicted"/>
<evidence type="ECO:0000313" key="6">
    <source>
        <dbReference type="Proteomes" id="UP000002061"/>
    </source>
</evidence>
<dbReference type="Gene3D" id="3.30.428.10">
    <property type="entry name" value="HIT-like"/>
    <property type="match status" value="1"/>
</dbReference>
<dbReference type="InterPro" id="IPR001310">
    <property type="entry name" value="Histidine_triad_HIT"/>
</dbReference>
<evidence type="ECO:0000313" key="5">
    <source>
        <dbReference type="EMBL" id="ADG12796.1"/>
    </source>
</evidence>
<dbReference type="GO" id="GO:0009117">
    <property type="term" value="P:nucleotide metabolic process"/>
    <property type="evidence" value="ECO:0007669"/>
    <property type="project" value="TreeGrafter"/>
</dbReference>
<reference evidence="5" key="1">
    <citation type="submission" date="2010-04" db="EMBL/GenBank/DDBJ databases">
        <title>Complete sequence of Methanocaldococcus infernus ME.</title>
        <authorList>
            <consortium name="US DOE Joint Genome Institute"/>
            <person name="Lucas S."/>
            <person name="Copeland A."/>
            <person name="Lapidus A."/>
            <person name="Cheng J.-F."/>
            <person name="Bruce D."/>
            <person name="Goodwin L."/>
            <person name="Pitluck S."/>
            <person name="Munk A.C."/>
            <person name="Detter J.C."/>
            <person name="Han C."/>
            <person name="Tapia R."/>
            <person name="Land M."/>
            <person name="Hauser L."/>
            <person name="Kyrpides N."/>
            <person name="Mikhailova N."/>
            <person name="Sieprawska-Lupa M."/>
            <person name="Whitman W.B."/>
            <person name="Woyke T."/>
        </authorList>
    </citation>
    <scope>NUCLEOTIDE SEQUENCE [LARGE SCALE GENOMIC DNA]</scope>
    <source>
        <strain evidence="5">ME</strain>
    </source>
</reference>
<dbReference type="Proteomes" id="UP000002061">
    <property type="component" value="Chromosome"/>
</dbReference>
<evidence type="ECO:0000256" key="1">
    <source>
        <dbReference type="PIRSR" id="PIRSR601310-1"/>
    </source>
</evidence>
<dbReference type="STRING" id="573063.Metin_0124"/>
<name>D5VQE3_METIM</name>
<dbReference type="PANTHER" id="PTHR46648">
    <property type="entry name" value="HIT FAMILY PROTEIN 1"/>
    <property type="match status" value="1"/>
</dbReference>
<dbReference type="PRINTS" id="PR00332">
    <property type="entry name" value="HISTRIAD"/>
</dbReference>
<dbReference type="CDD" id="cd01277">
    <property type="entry name" value="HINT_subgroup"/>
    <property type="match status" value="1"/>
</dbReference>
<dbReference type="KEGG" id="mif:Metin_0124"/>
<feature type="short sequence motif" description="Histidine triad motif" evidence="2 3">
    <location>
        <begin position="94"/>
        <end position="98"/>
    </location>
</feature>
<feature type="active site" description="Tele-AMP-histidine intermediate" evidence="1">
    <location>
        <position position="96"/>
    </location>
</feature>
<dbReference type="OrthoDB" id="26806at2157"/>
<dbReference type="InterPro" id="IPR011146">
    <property type="entry name" value="HIT-like"/>
</dbReference>
<feature type="domain" description="HIT" evidence="4">
    <location>
        <begin position="3"/>
        <end position="109"/>
    </location>
</feature>
<dbReference type="PROSITE" id="PS00892">
    <property type="entry name" value="HIT_1"/>
    <property type="match status" value="1"/>
</dbReference>
<dbReference type="HOGENOM" id="CLU_056776_3_2_2"/>
<dbReference type="EMBL" id="CP002009">
    <property type="protein sequence ID" value="ADG12796.1"/>
    <property type="molecule type" value="Genomic_DNA"/>
</dbReference>
<dbReference type="PANTHER" id="PTHR46648:SF1">
    <property type="entry name" value="ADENOSINE 5'-MONOPHOSPHORAMIDASE HNT1"/>
    <property type="match status" value="1"/>
</dbReference>
<dbReference type="AlphaFoldDB" id="D5VQE3"/>
<evidence type="ECO:0000256" key="3">
    <source>
        <dbReference type="PROSITE-ProRule" id="PRU00464"/>
    </source>
</evidence>
<dbReference type="InterPro" id="IPR039384">
    <property type="entry name" value="HINT"/>
</dbReference>
<dbReference type="InterPro" id="IPR019808">
    <property type="entry name" value="Histidine_triad_CS"/>
</dbReference>
<evidence type="ECO:0000259" key="4">
    <source>
        <dbReference type="PROSITE" id="PS51084"/>
    </source>
</evidence>
<dbReference type="PROSITE" id="PS51084">
    <property type="entry name" value="HIT_2"/>
    <property type="match status" value="1"/>
</dbReference>
<sequence length="129" mass="14958">MCIFCKIVNKEIPAKIVYEDDYVISFLDINPRSKGHTLVVPKKHYERFDELPDEELCKLMVGVKKTIEILKKLNFKGYNIVNNNGRAAGQEVDHVHIHIIPRYGEEEAVKFGEVQKNLDLDEVYKILKS</sequence>
<dbReference type="SUPFAM" id="SSF54197">
    <property type="entry name" value="HIT-like"/>
    <property type="match status" value="1"/>
</dbReference>
<keyword evidence="6" id="KW-1185">Reference proteome</keyword>
<dbReference type="InterPro" id="IPR036265">
    <property type="entry name" value="HIT-like_sf"/>
</dbReference>
<gene>
    <name evidence="5" type="ordered locus">Metin_0124</name>
</gene>
<protein>
    <submittedName>
        <fullName evidence="5">Histidine triad (HIT) protein</fullName>
    </submittedName>
</protein>
<dbReference type="Pfam" id="PF01230">
    <property type="entry name" value="HIT"/>
    <property type="match status" value="1"/>
</dbReference>
<dbReference type="RefSeq" id="WP_013099542.1">
    <property type="nucleotide sequence ID" value="NC_014122.1"/>
</dbReference>
<dbReference type="eggNOG" id="arCOG00419">
    <property type="taxonomic scope" value="Archaea"/>
</dbReference>